<evidence type="ECO:0000256" key="2">
    <source>
        <dbReference type="ARBA" id="ARBA00022692"/>
    </source>
</evidence>
<keyword evidence="4 5" id="KW-0472">Membrane</keyword>
<dbReference type="Proteomes" id="UP001175226">
    <property type="component" value="Unassembled WGS sequence"/>
</dbReference>
<organism evidence="6 7">
    <name type="scientific">Armillaria borealis</name>
    <dbReference type="NCBI Taxonomy" id="47425"/>
    <lineage>
        <taxon>Eukaryota</taxon>
        <taxon>Fungi</taxon>
        <taxon>Dikarya</taxon>
        <taxon>Basidiomycota</taxon>
        <taxon>Agaricomycotina</taxon>
        <taxon>Agaricomycetes</taxon>
        <taxon>Agaricomycetidae</taxon>
        <taxon>Agaricales</taxon>
        <taxon>Marasmiineae</taxon>
        <taxon>Physalacriaceae</taxon>
        <taxon>Armillaria</taxon>
    </lineage>
</organism>
<feature type="transmembrane region" description="Helical" evidence="5">
    <location>
        <begin position="190"/>
        <end position="214"/>
    </location>
</feature>
<gene>
    <name evidence="6" type="ORF">EV421DRAFT_1702248</name>
</gene>
<evidence type="ECO:0008006" key="8">
    <source>
        <dbReference type="Google" id="ProtNLM"/>
    </source>
</evidence>
<proteinExistence type="predicted"/>
<keyword evidence="2 5" id="KW-0812">Transmembrane</keyword>
<name>A0AA39K170_9AGAR</name>
<evidence type="ECO:0000256" key="3">
    <source>
        <dbReference type="ARBA" id="ARBA00022989"/>
    </source>
</evidence>
<evidence type="ECO:0000313" key="7">
    <source>
        <dbReference type="Proteomes" id="UP001175226"/>
    </source>
</evidence>
<dbReference type="GO" id="GO:0005886">
    <property type="term" value="C:plasma membrane"/>
    <property type="evidence" value="ECO:0007669"/>
    <property type="project" value="TreeGrafter"/>
</dbReference>
<evidence type="ECO:0000256" key="5">
    <source>
        <dbReference type="SAM" id="Phobius"/>
    </source>
</evidence>
<evidence type="ECO:0000256" key="1">
    <source>
        <dbReference type="ARBA" id="ARBA00004141"/>
    </source>
</evidence>
<feature type="transmembrane region" description="Helical" evidence="5">
    <location>
        <begin position="283"/>
        <end position="304"/>
    </location>
</feature>
<dbReference type="Gene3D" id="1.20.1070.10">
    <property type="entry name" value="Rhodopsin 7-helix transmembrane proteins"/>
    <property type="match status" value="1"/>
</dbReference>
<reference evidence="6" key="1">
    <citation type="submission" date="2023-06" db="EMBL/GenBank/DDBJ databases">
        <authorList>
            <consortium name="Lawrence Berkeley National Laboratory"/>
            <person name="Ahrendt S."/>
            <person name="Sahu N."/>
            <person name="Indic B."/>
            <person name="Wong-Bajracharya J."/>
            <person name="Merenyi Z."/>
            <person name="Ke H.-M."/>
            <person name="Monk M."/>
            <person name="Kocsube S."/>
            <person name="Drula E."/>
            <person name="Lipzen A."/>
            <person name="Balint B."/>
            <person name="Henrissat B."/>
            <person name="Andreopoulos B."/>
            <person name="Martin F.M."/>
            <person name="Harder C.B."/>
            <person name="Rigling D."/>
            <person name="Ford K.L."/>
            <person name="Foster G.D."/>
            <person name="Pangilinan J."/>
            <person name="Papanicolaou A."/>
            <person name="Barry K."/>
            <person name="LaButti K."/>
            <person name="Viragh M."/>
            <person name="Koriabine M."/>
            <person name="Yan M."/>
            <person name="Riley R."/>
            <person name="Champramary S."/>
            <person name="Plett K.L."/>
            <person name="Tsai I.J."/>
            <person name="Slot J."/>
            <person name="Sipos G."/>
            <person name="Plett J."/>
            <person name="Nagy L.G."/>
            <person name="Grigoriev I.V."/>
        </authorList>
    </citation>
    <scope>NUCLEOTIDE SEQUENCE</scope>
    <source>
        <strain evidence="6">FPL87.14</strain>
    </source>
</reference>
<sequence>MTSNTKFNFGERLGIFLIVEAASISALSVAALLVYVAFGLFKRVQARRVLRKHSMDADHWDASNSVYFISLMCAELIQALGGLLNIRWIIDAEVIEGTLCVAQGILKQTGDVTVALTSLALAIHTFNVLVMRWRAPPWLSIVIVSLIWIFIALNVGISYATYPGNYYGNTGYWCWIRAEYGAERIALEYLWLWIALAVMVIIYGLIALVMRGFIVVDEGVHFMIQGNRVRQDLTAADDEDERQSKAVANLMLIYPAVYAVCVFPVTIVRWLNFSDGVYVPPGATFFASVLFSSSGLFNSILYTATRPDFVASTITPLGIPDAKLDDDFPGQLVDFGLDSNAVSLSHSRQDRDR</sequence>
<comment type="caution">
    <text evidence="6">The sequence shown here is derived from an EMBL/GenBank/DDBJ whole genome shotgun (WGS) entry which is preliminary data.</text>
</comment>
<protein>
    <recommendedName>
        <fullName evidence="8">Glucose receptor Git3 N-terminal domain-containing protein</fullName>
    </recommendedName>
</protein>
<accession>A0AA39K170</accession>
<evidence type="ECO:0000256" key="4">
    <source>
        <dbReference type="ARBA" id="ARBA00023136"/>
    </source>
</evidence>
<dbReference type="PANTHER" id="PTHR23112:SF37">
    <property type="entry name" value="G PROTEIN-COUPLED RECEPTOR GPR1"/>
    <property type="match status" value="1"/>
</dbReference>
<keyword evidence="7" id="KW-1185">Reference proteome</keyword>
<keyword evidence="3 5" id="KW-1133">Transmembrane helix</keyword>
<feature type="transmembrane region" description="Helical" evidence="5">
    <location>
        <begin position="138"/>
        <end position="162"/>
    </location>
</feature>
<dbReference type="EMBL" id="JAUEPT010000004">
    <property type="protein sequence ID" value="KAK0452498.1"/>
    <property type="molecule type" value="Genomic_DNA"/>
</dbReference>
<feature type="transmembrane region" description="Helical" evidence="5">
    <location>
        <begin position="112"/>
        <end position="131"/>
    </location>
</feature>
<dbReference type="AlphaFoldDB" id="A0AA39K170"/>
<dbReference type="GO" id="GO:0004930">
    <property type="term" value="F:G protein-coupled receptor activity"/>
    <property type="evidence" value="ECO:0007669"/>
    <property type="project" value="TreeGrafter"/>
</dbReference>
<feature type="transmembrane region" description="Helical" evidence="5">
    <location>
        <begin position="252"/>
        <end position="271"/>
    </location>
</feature>
<evidence type="ECO:0000313" key="6">
    <source>
        <dbReference type="EMBL" id="KAK0452498.1"/>
    </source>
</evidence>
<dbReference type="PANTHER" id="PTHR23112">
    <property type="entry name" value="G PROTEIN-COUPLED RECEPTOR 157-RELATED"/>
    <property type="match status" value="1"/>
</dbReference>
<feature type="transmembrane region" description="Helical" evidence="5">
    <location>
        <begin position="15"/>
        <end position="41"/>
    </location>
</feature>
<comment type="subcellular location">
    <subcellularLocation>
        <location evidence="1">Membrane</location>
        <topology evidence="1">Multi-pass membrane protein</topology>
    </subcellularLocation>
</comment>
<dbReference type="SUPFAM" id="SSF81321">
    <property type="entry name" value="Family A G protein-coupled receptor-like"/>
    <property type="match status" value="1"/>
</dbReference>
<dbReference type="GO" id="GO:0007189">
    <property type="term" value="P:adenylate cyclase-activating G protein-coupled receptor signaling pathway"/>
    <property type="evidence" value="ECO:0007669"/>
    <property type="project" value="TreeGrafter"/>
</dbReference>
<feature type="transmembrane region" description="Helical" evidence="5">
    <location>
        <begin position="62"/>
        <end position="84"/>
    </location>
</feature>